<dbReference type="EC" id="4.2.1.96" evidence="3"/>
<dbReference type="Gene3D" id="3.30.1360.20">
    <property type="entry name" value="Transcriptional coactivator/pterin dehydratase"/>
    <property type="match status" value="1"/>
</dbReference>
<dbReference type="EMBL" id="MU404350">
    <property type="protein sequence ID" value="KAI1618139.1"/>
    <property type="molecule type" value="Genomic_DNA"/>
</dbReference>
<evidence type="ECO:0000256" key="1">
    <source>
        <dbReference type="ARBA" id="ARBA00001554"/>
    </source>
</evidence>
<protein>
    <recommendedName>
        <fullName evidence="3">4a-hydroxytetrahydrobiopterin dehydratase</fullName>
        <ecNumber evidence="3">4.2.1.96</ecNumber>
    </recommendedName>
    <alternativeName>
        <fullName evidence="5">4-alpha-hydroxy-tetrahydropterin dehydratase</fullName>
    </alternativeName>
</protein>
<dbReference type="InterPro" id="IPR001533">
    <property type="entry name" value="Pterin_deHydtase"/>
</dbReference>
<evidence type="ECO:0000256" key="4">
    <source>
        <dbReference type="ARBA" id="ARBA00023239"/>
    </source>
</evidence>
<evidence type="ECO:0000313" key="6">
    <source>
        <dbReference type="EMBL" id="KAI1618139.1"/>
    </source>
</evidence>
<sequence length="244" mass="27386">MRRLPATSQRTLPQFCAHGTSSNAIHLPSPFACGRRILSFRRNLSFSSIDPVTISRDRQEVTFRLKDGNVVTQRIAPTPKVKKEKLEEALSSLLSSPESDSTKTGPWYGTVDWELDPLGDAIHRHAAVSSYNECDEIERLIMARAEEMGHHPHIARLQDRDGPIYMTITCTTHSPRGLSGRDVRLAAKINEVLSNFRTTAPLNADVQDHPTQEQIMELRRRAIEDNREKISEALESCGCETAKS</sequence>
<keyword evidence="7" id="KW-1185">Reference proteome</keyword>
<organism evidence="6 7">
    <name type="scientific">Exophiala viscosa</name>
    <dbReference type="NCBI Taxonomy" id="2486360"/>
    <lineage>
        <taxon>Eukaryota</taxon>
        <taxon>Fungi</taxon>
        <taxon>Dikarya</taxon>
        <taxon>Ascomycota</taxon>
        <taxon>Pezizomycotina</taxon>
        <taxon>Eurotiomycetes</taxon>
        <taxon>Chaetothyriomycetidae</taxon>
        <taxon>Chaetothyriales</taxon>
        <taxon>Herpotrichiellaceae</taxon>
        <taxon>Exophiala</taxon>
    </lineage>
</organism>
<evidence type="ECO:0000256" key="3">
    <source>
        <dbReference type="ARBA" id="ARBA00013252"/>
    </source>
</evidence>
<dbReference type="Pfam" id="PF01329">
    <property type="entry name" value="Pterin_4a"/>
    <property type="match status" value="1"/>
</dbReference>
<proteinExistence type="inferred from homology"/>
<keyword evidence="4" id="KW-0456">Lyase</keyword>
<evidence type="ECO:0000256" key="2">
    <source>
        <dbReference type="ARBA" id="ARBA00006472"/>
    </source>
</evidence>
<evidence type="ECO:0000313" key="7">
    <source>
        <dbReference type="Proteomes" id="UP001203852"/>
    </source>
</evidence>
<dbReference type="PANTHER" id="PTHR12599:SF0">
    <property type="entry name" value="PTERIN-4-ALPHA-CARBINOLAMINE DEHYDRATASE"/>
    <property type="match status" value="1"/>
</dbReference>
<accession>A0AAN6E6U0</accession>
<dbReference type="Proteomes" id="UP001203852">
    <property type="component" value="Unassembled WGS sequence"/>
</dbReference>
<comment type="caution">
    <text evidence="6">The sequence shown here is derived from an EMBL/GenBank/DDBJ whole genome shotgun (WGS) entry which is preliminary data.</text>
</comment>
<reference evidence="6" key="1">
    <citation type="journal article" date="2022" name="bioRxiv">
        <title>Deciphering the potential niche of two novel black yeast fungi from a biological soil crust based on their genomes, phenotypes, and melanin regulation.</title>
        <authorList>
            <consortium name="DOE Joint Genome Institute"/>
            <person name="Carr E.C."/>
            <person name="Barton Q."/>
            <person name="Grambo S."/>
            <person name="Sullivan M."/>
            <person name="Renfro C.M."/>
            <person name="Kuo A."/>
            <person name="Pangilinan J."/>
            <person name="Lipzen A."/>
            <person name="Keymanesh K."/>
            <person name="Savage E."/>
            <person name="Barry K."/>
            <person name="Grigoriev I.V."/>
            <person name="Riekhof W.R."/>
            <person name="Harris S.S."/>
        </authorList>
    </citation>
    <scope>NUCLEOTIDE SEQUENCE</scope>
    <source>
        <strain evidence="6">JF 03-4F</strain>
    </source>
</reference>
<dbReference type="GO" id="GO:0008124">
    <property type="term" value="F:4-alpha-hydroxytetrahydrobiopterin dehydratase activity"/>
    <property type="evidence" value="ECO:0007669"/>
    <property type="project" value="UniProtKB-EC"/>
</dbReference>
<comment type="catalytic activity">
    <reaction evidence="1">
        <text>(4aS,6R)-4a-hydroxy-L-erythro-5,6,7,8-tetrahydrobiopterin = (6R)-L-erythro-6,7-dihydrobiopterin + H2O</text>
        <dbReference type="Rhea" id="RHEA:11920"/>
        <dbReference type="ChEBI" id="CHEBI:15377"/>
        <dbReference type="ChEBI" id="CHEBI:15642"/>
        <dbReference type="ChEBI" id="CHEBI:43120"/>
        <dbReference type="EC" id="4.2.1.96"/>
    </reaction>
</comment>
<gene>
    <name evidence="6" type="ORF">EDD36DRAFT_22883</name>
</gene>
<dbReference type="AlphaFoldDB" id="A0AAN6E6U0"/>
<name>A0AAN6E6U0_9EURO</name>
<dbReference type="SUPFAM" id="SSF55248">
    <property type="entry name" value="PCD-like"/>
    <property type="match status" value="1"/>
</dbReference>
<evidence type="ECO:0000256" key="5">
    <source>
        <dbReference type="ARBA" id="ARBA00030497"/>
    </source>
</evidence>
<dbReference type="GO" id="GO:0006729">
    <property type="term" value="P:tetrahydrobiopterin biosynthetic process"/>
    <property type="evidence" value="ECO:0007669"/>
    <property type="project" value="InterPro"/>
</dbReference>
<dbReference type="InterPro" id="IPR036428">
    <property type="entry name" value="PCD_sf"/>
</dbReference>
<dbReference type="PANTHER" id="PTHR12599">
    <property type="entry name" value="PTERIN-4-ALPHA-CARBINOLAMINE DEHYDRATASE"/>
    <property type="match status" value="1"/>
</dbReference>
<comment type="similarity">
    <text evidence="2">Belongs to the pterin-4-alpha-carbinolamine dehydratase family.</text>
</comment>